<dbReference type="PANTHER" id="PTHR43546">
    <property type="entry name" value="UPF0173 METAL-DEPENDENT HYDROLASE MJ1163-RELATED"/>
    <property type="match status" value="1"/>
</dbReference>
<dbReference type="PANTHER" id="PTHR43546:SF7">
    <property type="entry name" value="METALLO-BETA-LACTAMASE DOMAIN-CONTAINING PROTEIN"/>
    <property type="match status" value="1"/>
</dbReference>
<dbReference type="EMBL" id="ML213626">
    <property type="protein sequence ID" value="TFK34979.1"/>
    <property type="molecule type" value="Genomic_DNA"/>
</dbReference>
<keyword evidence="2" id="KW-1185">Reference proteome</keyword>
<gene>
    <name evidence="1" type="ORF">BDQ12DRAFT_706795</name>
</gene>
<dbReference type="InterPro" id="IPR036866">
    <property type="entry name" value="RibonucZ/Hydroxyglut_hydro"/>
</dbReference>
<dbReference type="Gene3D" id="3.60.15.10">
    <property type="entry name" value="Ribonuclease Z/Hydroxyacylglutathione hydrolase-like"/>
    <property type="match status" value="1"/>
</dbReference>
<evidence type="ECO:0000313" key="1">
    <source>
        <dbReference type="EMBL" id="TFK34979.1"/>
    </source>
</evidence>
<sequence>MILILDNDIILPDNLNFCLTLSCKHLPTLRNGIATACSLPATNANKTHASSEAGKDATLYFEGIRLLADPDFLHVCKHPRIHESWRPSVDLEDLSIDVDIDSKLRRDIPIITMPHAQEHLSHKSEHRNLTAAYALDHYENGILSIGSPSLPTSSTAQKVLVIKVTAMPGKHVPPGPAHLLETMDEALGAVPPTNGWMVEFGYENSGSEDNWQCGYRIYISGNILLVDELKEILGRCRGKQIDLMLIRLGGTIIPGSELVGPVNPEVTILSHYDPLNDFKKAVEEAGLDRKVVYLDSGDSLKFDVVLKQKTIAHSSVLRPQLK</sequence>
<dbReference type="OrthoDB" id="332863at2759"/>
<protein>
    <submittedName>
        <fullName evidence="1">Uncharacterized protein</fullName>
    </submittedName>
</protein>
<accession>A0A5C3LPA8</accession>
<organism evidence="1 2">
    <name type="scientific">Crucibulum laeve</name>
    <dbReference type="NCBI Taxonomy" id="68775"/>
    <lineage>
        <taxon>Eukaryota</taxon>
        <taxon>Fungi</taxon>
        <taxon>Dikarya</taxon>
        <taxon>Basidiomycota</taxon>
        <taxon>Agaricomycotina</taxon>
        <taxon>Agaricomycetes</taxon>
        <taxon>Agaricomycetidae</taxon>
        <taxon>Agaricales</taxon>
        <taxon>Agaricineae</taxon>
        <taxon>Nidulariaceae</taxon>
        <taxon>Crucibulum</taxon>
    </lineage>
</organism>
<evidence type="ECO:0000313" key="2">
    <source>
        <dbReference type="Proteomes" id="UP000308652"/>
    </source>
</evidence>
<reference evidence="1 2" key="1">
    <citation type="journal article" date="2019" name="Nat. Ecol. Evol.">
        <title>Megaphylogeny resolves global patterns of mushroom evolution.</title>
        <authorList>
            <person name="Varga T."/>
            <person name="Krizsan K."/>
            <person name="Foldi C."/>
            <person name="Dima B."/>
            <person name="Sanchez-Garcia M."/>
            <person name="Sanchez-Ramirez S."/>
            <person name="Szollosi G.J."/>
            <person name="Szarkandi J.G."/>
            <person name="Papp V."/>
            <person name="Albert L."/>
            <person name="Andreopoulos W."/>
            <person name="Angelini C."/>
            <person name="Antonin V."/>
            <person name="Barry K.W."/>
            <person name="Bougher N.L."/>
            <person name="Buchanan P."/>
            <person name="Buyck B."/>
            <person name="Bense V."/>
            <person name="Catcheside P."/>
            <person name="Chovatia M."/>
            <person name="Cooper J."/>
            <person name="Damon W."/>
            <person name="Desjardin D."/>
            <person name="Finy P."/>
            <person name="Geml J."/>
            <person name="Haridas S."/>
            <person name="Hughes K."/>
            <person name="Justo A."/>
            <person name="Karasinski D."/>
            <person name="Kautmanova I."/>
            <person name="Kiss B."/>
            <person name="Kocsube S."/>
            <person name="Kotiranta H."/>
            <person name="LaButti K.M."/>
            <person name="Lechner B.E."/>
            <person name="Liimatainen K."/>
            <person name="Lipzen A."/>
            <person name="Lukacs Z."/>
            <person name="Mihaltcheva S."/>
            <person name="Morgado L.N."/>
            <person name="Niskanen T."/>
            <person name="Noordeloos M.E."/>
            <person name="Ohm R.A."/>
            <person name="Ortiz-Santana B."/>
            <person name="Ovrebo C."/>
            <person name="Racz N."/>
            <person name="Riley R."/>
            <person name="Savchenko A."/>
            <person name="Shiryaev A."/>
            <person name="Soop K."/>
            <person name="Spirin V."/>
            <person name="Szebenyi C."/>
            <person name="Tomsovsky M."/>
            <person name="Tulloss R.E."/>
            <person name="Uehling J."/>
            <person name="Grigoriev I.V."/>
            <person name="Vagvolgyi C."/>
            <person name="Papp T."/>
            <person name="Martin F.M."/>
            <person name="Miettinen O."/>
            <person name="Hibbett D.S."/>
            <person name="Nagy L.G."/>
        </authorList>
    </citation>
    <scope>NUCLEOTIDE SEQUENCE [LARGE SCALE GENOMIC DNA]</scope>
    <source>
        <strain evidence="1 2">CBS 166.37</strain>
    </source>
</reference>
<dbReference type="InterPro" id="IPR050114">
    <property type="entry name" value="UPF0173_UPF0282_UlaG_hydrolase"/>
</dbReference>
<dbReference type="AlphaFoldDB" id="A0A5C3LPA8"/>
<dbReference type="Proteomes" id="UP000308652">
    <property type="component" value="Unassembled WGS sequence"/>
</dbReference>
<name>A0A5C3LPA8_9AGAR</name>
<proteinExistence type="predicted"/>